<accession>K2J5B3</accession>
<comment type="caution">
    <text evidence="1">The sequence shown here is derived from an EMBL/GenBank/DDBJ whole genome shotgun (WGS) entry which is preliminary data.</text>
</comment>
<proteinExistence type="predicted"/>
<dbReference type="Proteomes" id="UP000006755">
    <property type="component" value="Unassembled WGS sequence"/>
</dbReference>
<dbReference type="AlphaFoldDB" id="K2J5B3"/>
<sequence>MANLTDRQKALHAWMLAKGQRISKCLHETMTEFRLMGTDGYPGNVHQLSLERLKEAGWVRCYTESDLGLPLLVYEAVEVADA</sequence>
<protein>
    <submittedName>
        <fullName evidence="1">Uncharacterized protein</fullName>
    </submittedName>
</protein>
<gene>
    <name evidence="1" type="ORF">B3C1_14013</name>
</gene>
<dbReference type="STRING" id="745411.B3C1_14013"/>
<keyword evidence="2" id="KW-1185">Reference proteome</keyword>
<evidence type="ECO:0000313" key="1">
    <source>
        <dbReference type="EMBL" id="EKE70223.1"/>
    </source>
</evidence>
<reference evidence="1 2" key="1">
    <citation type="journal article" date="2012" name="J. Bacteriol.">
        <title>Genome Sequence of Gallaecimonas xiamenensis Type Strain 3-C-1.</title>
        <authorList>
            <person name="Lai Q."/>
            <person name="Wang L."/>
            <person name="Wang W."/>
            <person name="Shao Z."/>
        </authorList>
    </citation>
    <scope>NUCLEOTIDE SEQUENCE [LARGE SCALE GENOMIC DNA]</scope>
    <source>
        <strain evidence="1 2">3-C-1</strain>
    </source>
</reference>
<evidence type="ECO:0000313" key="2">
    <source>
        <dbReference type="Proteomes" id="UP000006755"/>
    </source>
</evidence>
<dbReference type="EMBL" id="AMRI01000021">
    <property type="protein sequence ID" value="EKE70223.1"/>
    <property type="molecule type" value="Genomic_DNA"/>
</dbReference>
<name>K2J5B3_9GAMM</name>
<dbReference type="RefSeq" id="WP_008485616.1">
    <property type="nucleotide sequence ID" value="NZ_AMRI01000021.1"/>
</dbReference>
<organism evidence="1 2">
    <name type="scientific">Gallaecimonas xiamenensis 3-C-1</name>
    <dbReference type="NCBI Taxonomy" id="745411"/>
    <lineage>
        <taxon>Bacteria</taxon>
        <taxon>Pseudomonadati</taxon>
        <taxon>Pseudomonadota</taxon>
        <taxon>Gammaproteobacteria</taxon>
        <taxon>Enterobacterales</taxon>
        <taxon>Gallaecimonadaceae</taxon>
        <taxon>Gallaecimonas</taxon>
    </lineage>
</organism>